<evidence type="ECO:0000256" key="3">
    <source>
        <dbReference type="ARBA" id="ARBA00023015"/>
    </source>
</evidence>
<dbReference type="PRINTS" id="PR00037">
    <property type="entry name" value="HTHLACR"/>
</dbReference>
<dbReference type="InterPro" id="IPR050313">
    <property type="entry name" value="Carb_Metab_HTH_regulators"/>
</dbReference>
<dbReference type="InterPro" id="IPR036388">
    <property type="entry name" value="WH-like_DNA-bd_sf"/>
</dbReference>
<evidence type="ECO:0000256" key="4">
    <source>
        <dbReference type="ARBA" id="ARBA00023163"/>
    </source>
</evidence>
<dbReference type="EMBL" id="CP065989">
    <property type="protein sequence ID" value="QQB14630.1"/>
    <property type="molecule type" value="Genomic_DNA"/>
</dbReference>
<dbReference type="PROSITE" id="PS51000">
    <property type="entry name" value="HTH_DEOR_2"/>
    <property type="match status" value="1"/>
</dbReference>
<evidence type="ECO:0000313" key="8">
    <source>
        <dbReference type="Proteomes" id="UP000595374"/>
    </source>
</evidence>
<gene>
    <name evidence="7" type="ORF">I6H47_01115</name>
</gene>
<sequence length="253" mass="26732">MYAAERQKTILAAARSQGRVEVSSLADELNVTAETIRRDLTVLERRGLLTRMHGGAIPADALTPEPALDERIGHRAAEKQRVALRALEEIPDGGSILLDAGTSTLAIAHAIPDELPLTVVANSPMICAVLASKPGITLLQLGGRVRARTGAAVGRWTTEALADLTIDVGFIGTNGFDALRGLTTPDESEAATKRAMVDACRTTVLVADSSKASQVHLHRFAELADVDLVITDTDLDESAAESLRDSGPDLVTV</sequence>
<organism evidence="7 8">
    <name type="scientific">Brevibacterium casei</name>
    <dbReference type="NCBI Taxonomy" id="33889"/>
    <lineage>
        <taxon>Bacteria</taxon>
        <taxon>Bacillati</taxon>
        <taxon>Actinomycetota</taxon>
        <taxon>Actinomycetes</taxon>
        <taxon>Micrococcales</taxon>
        <taxon>Brevibacteriaceae</taxon>
        <taxon>Brevibacterium</taxon>
    </lineage>
</organism>
<dbReference type="SMART" id="SM00420">
    <property type="entry name" value="HTH_DEOR"/>
    <property type="match status" value="1"/>
</dbReference>
<dbReference type="Gene3D" id="1.10.10.10">
    <property type="entry name" value="Winged helix-like DNA-binding domain superfamily/Winged helix DNA-binding domain"/>
    <property type="match status" value="1"/>
</dbReference>
<comment type="function">
    <text evidence="5">Repressor of the lactose catabolism operon. Galactose-6-phosphate is the inducer.</text>
</comment>
<dbReference type="SUPFAM" id="SSF46785">
    <property type="entry name" value="Winged helix' DNA-binding domain"/>
    <property type="match status" value="1"/>
</dbReference>
<dbReference type="Proteomes" id="UP000595374">
    <property type="component" value="Chromosome"/>
</dbReference>
<dbReference type="Gene3D" id="3.40.50.1360">
    <property type="match status" value="1"/>
</dbReference>
<accession>A0A7T4DIS4</accession>
<dbReference type="InterPro" id="IPR036390">
    <property type="entry name" value="WH_DNA-bd_sf"/>
</dbReference>
<dbReference type="SUPFAM" id="SSF100950">
    <property type="entry name" value="NagB/RpiA/CoA transferase-like"/>
    <property type="match status" value="1"/>
</dbReference>
<protein>
    <recommendedName>
        <fullName evidence="1">Lactose phosphotransferase system repressor</fullName>
    </recommendedName>
</protein>
<evidence type="ECO:0000256" key="5">
    <source>
        <dbReference type="ARBA" id="ARBA00024937"/>
    </source>
</evidence>
<dbReference type="InterPro" id="IPR014036">
    <property type="entry name" value="DeoR-like_C"/>
</dbReference>
<dbReference type="AlphaFoldDB" id="A0A7T4DIS4"/>
<keyword evidence="2" id="KW-0678">Repressor</keyword>
<dbReference type="PANTHER" id="PTHR30363">
    <property type="entry name" value="HTH-TYPE TRANSCRIPTIONAL REGULATOR SRLR-RELATED"/>
    <property type="match status" value="1"/>
</dbReference>
<keyword evidence="4" id="KW-0804">Transcription</keyword>
<dbReference type="GO" id="GO:0003700">
    <property type="term" value="F:DNA-binding transcription factor activity"/>
    <property type="evidence" value="ECO:0007669"/>
    <property type="project" value="InterPro"/>
</dbReference>
<dbReference type="SMART" id="SM01134">
    <property type="entry name" value="DeoRC"/>
    <property type="match status" value="1"/>
</dbReference>
<dbReference type="Pfam" id="PF00455">
    <property type="entry name" value="DeoRC"/>
    <property type="match status" value="1"/>
</dbReference>
<evidence type="ECO:0000313" key="7">
    <source>
        <dbReference type="EMBL" id="QQB14630.1"/>
    </source>
</evidence>
<evidence type="ECO:0000256" key="2">
    <source>
        <dbReference type="ARBA" id="ARBA00022491"/>
    </source>
</evidence>
<evidence type="ECO:0000259" key="6">
    <source>
        <dbReference type="PROSITE" id="PS51000"/>
    </source>
</evidence>
<name>A0A7T4DIS4_9MICO</name>
<proteinExistence type="predicted"/>
<dbReference type="RefSeq" id="WP_198499686.1">
    <property type="nucleotide sequence ID" value="NZ_CP065989.1"/>
</dbReference>
<evidence type="ECO:0000256" key="1">
    <source>
        <dbReference type="ARBA" id="ARBA00021390"/>
    </source>
</evidence>
<dbReference type="InterPro" id="IPR037171">
    <property type="entry name" value="NagB/RpiA_transferase-like"/>
</dbReference>
<feature type="domain" description="HTH deoR-type" evidence="6">
    <location>
        <begin position="3"/>
        <end position="58"/>
    </location>
</feature>
<dbReference type="InterPro" id="IPR001034">
    <property type="entry name" value="DeoR_HTH"/>
</dbReference>
<dbReference type="PANTHER" id="PTHR30363:SF4">
    <property type="entry name" value="GLYCEROL-3-PHOSPHATE REGULON REPRESSOR"/>
    <property type="match status" value="1"/>
</dbReference>
<dbReference type="Pfam" id="PF08220">
    <property type="entry name" value="HTH_DeoR"/>
    <property type="match status" value="1"/>
</dbReference>
<reference evidence="7 8" key="1">
    <citation type="submission" date="2020-12" db="EMBL/GenBank/DDBJ databases">
        <title>FDA dAtabase for Regulatory Grade micrObial Sequences (FDA-ARGOS): Supporting development and validation of Infectious Disease Dx tests.</title>
        <authorList>
            <person name="Sproer C."/>
            <person name="Gronow S."/>
            <person name="Severitt S."/>
            <person name="Schroder I."/>
            <person name="Tallon L."/>
            <person name="Sadzewicz L."/>
            <person name="Zhao X."/>
            <person name="Boylan J."/>
            <person name="Ott S."/>
            <person name="Bowen H."/>
            <person name="Vavikolanu K."/>
            <person name="Mehta A."/>
            <person name="Aluvathingal J."/>
            <person name="Nadendla S."/>
            <person name="Lowell S."/>
            <person name="Myers T."/>
            <person name="Yan Y."/>
            <person name="Sichtig H."/>
        </authorList>
    </citation>
    <scope>NUCLEOTIDE SEQUENCE [LARGE SCALE GENOMIC DNA]</scope>
    <source>
        <strain evidence="7 8">FDAARGOS_990</strain>
    </source>
</reference>
<keyword evidence="3" id="KW-0805">Transcription regulation</keyword>